<evidence type="ECO:0000256" key="1">
    <source>
        <dbReference type="ARBA" id="ARBA00022741"/>
    </source>
</evidence>
<reference evidence="5" key="1">
    <citation type="submission" date="2022-10" db="EMBL/GenBank/DDBJ databases">
        <title>Vagococcus sp. isolated from poultry meat.</title>
        <authorList>
            <person name="Johansson P."/>
            <person name="Bjorkroth J."/>
        </authorList>
    </citation>
    <scope>NUCLEOTIDE SEQUENCE</scope>
    <source>
        <strain evidence="5">PNs007</strain>
    </source>
</reference>
<feature type="domain" description="Tr-type G" evidence="4">
    <location>
        <begin position="2"/>
        <end position="234"/>
    </location>
</feature>
<comment type="caution">
    <text evidence="5">The sequence shown here is derived from an EMBL/GenBank/DDBJ whole genome shotgun (WGS) entry which is preliminary data.</text>
</comment>
<dbReference type="InterPro" id="IPR027417">
    <property type="entry name" value="P-loop_NTPase"/>
</dbReference>
<dbReference type="PRINTS" id="PR00315">
    <property type="entry name" value="ELONGATNFCT"/>
</dbReference>
<sequence length="617" mass="69777">MKKIINIGIMAHVDAGKTSLSEAMFSTANPTHKTGSIKQGTTLTDTLQLEKERGITIKTGAISFLWNDTKINLLDMPGHIDFFGEVERSLNAIDVAILVVSGLERLNNHTRKLFNLLKEINKPIILYINKTDMKNEMSNSVIEDIKIKLTDQLIRTDTLDTLETKEKIIEMNNALLEKYLSDDEVSIDDLTKQMKKSIMLQELFPLFVGSAIKNWQISNLLDLLSVLSEIKIPTKETSGYVYKIDYSSGTKETYIKVNSGTLLNKEIVTFNEDTSVKLSNIYTINESGFNQSVSVQGPDIILLKGENKLSINDYFGKKVNNIQSMFKPTLKTIFNINEEERNQLLAILTILNAEDPLLDLAINIQTHEISMMVFGQVQIEYLESTIREYYSFNSLNLSLPLVQFKEQVTSVAVAEMIMMEHPNPYWATMKVKVEPNDSNENRYSSLVSNGYLKKSFQNAIKESVEQVFVNGLYGYEFIGLKITLLEAEFSSPVSTPSDFRKLTPYVIFKALLQADVTIIEPIIKFNIGSSQQNIGNFLSEIKEFGGQILAINNHVDEIYATSTLKQTDFLKFEKKINKLFGNDFYLTTSVSGYSEASNNDYTLSKTDFLKNSLIKNN</sequence>
<dbReference type="PANTHER" id="PTHR43261:SF1">
    <property type="entry name" value="RIBOSOME-RELEASING FACTOR 2, MITOCHONDRIAL"/>
    <property type="match status" value="1"/>
</dbReference>
<keyword evidence="6" id="KW-1185">Reference proteome</keyword>
<dbReference type="PROSITE" id="PS51722">
    <property type="entry name" value="G_TR_2"/>
    <property type="match status" value="1"/>
</dbReference>
<organism evidence="5 6">
    <name type="scientific">Vagococcus proximus</name>
    <dbReference type="NCBI Taxonomy" id="2991417"/>
    <lineage>
        <taxon>Bacteria</taxon>
        <taxon>Bacillati</taxon>
        <taxon>Bacillota</taxon>
        <taxon>Bacilli</taxon>
        <taxon>Lactobacillales</taxon>
        <taxon>Enterococcaceae</taxon>
        <taxon>Vagococcus</taxon>
    </lineage>
</organism>
<dbReference type="InterPro" id="IPR031157">
    <property type="entry name" value="G_TR_CS"/>
</dbReference>
<dbReference type="InterPro" id="IPR035647">
    <property type="entry name" value="EFG_III/V"/>
</dbReference>
<evidence type="ECO:0000259" key="4">
    <source>
        <dbReference type="PROSITE" id="PS51722"/>
    </source>
</evidence>
<dbReference type="SUPFAM" id="SSF54980">
    <property type="entry name" value="EF-G C-terminal domain-like"/>
    <property type="match status" value="1"/>
</dbReference>
<keyword evidence="2" id="KW-0648">Protein biosynthesis</keyword>
<dbReference type="RefSeq" id="WP_275472399.1">
    <property type="nucleotide sequence ID" value="NZ_JAPDSH010000013.1"/>
</dbReference>
<name>A0ABT5X4N4_9ENTE</name>
<dbReference type="InterPro" id="IPR000795">
    <property type="entry name" value="T_Tr_GTP-bd_dom"/>
</dbReference>
<evidence type="ECO:0000313" key="5">
    <source>
        <dbReference type="EMBL" id="MDF0480851.1"/>
    </source>
</evidence>
<gene>
    <name evidence="5" type="ORF">OL233_11225</name>
</gene>
<dbReference type="Gene3D" id="3.30.230.10">
    <property type="match status" value="1"/>
</dbReference>
<evidence type="ECO:0000313" key="6">
    <source>
        <dbReference type="Proteomes" id="UP001147148"/>
    </source>
</evidence>
<keyword evidence="1" id="KW-0547">Nucleotide-binding</keyword>
<dbReference type="PRINTS" id="PR01037">
    <property type="entry name" value="TCRTETOQM"/>
</dbReference>
<dbReference type="InterPro" id="IPR005225">
    <property type="entry name" value="Small_GTP-bd"/>
</dbReference>
<protein>
    <submittedName>
        <fullName evidence="5">GTP-binding protein</fullName>
    </submittedName>
</protein>
<dbReference type="SUPFAM" id="SSF52540">
    <property type="entry name" value="P-loop containing nucleoside triphosphate hydrolases"/>
    <property type="match status" value="1"/>
</dbReference>
<dbReference type="InterPro" id="IPR005517">
    <property type="entry name" value="Transl_elong_EFG/EF2_IV"/>
</dbReference>
<evidence type="ECO:0000256" key="2">
    <source>
        <dbReference type="ARBA" id="ARBA00022917"/>
    </source>
</evidence>
<dbReference type="SMART" id="SM00889">
    <property type="entry name" value="EFG_IV"/>
    <property type="match status" value="1"/>
</dbReference>
<dbReference type="SUPFAM" id="SSF54211">
    <property type="entry name" value="Ribosomal protein S5 domain 2-like"/>
    <property type="match status" value="1"/>
</dbReference>
<dbReference type="Pfam" id="PF03764">
    <property type="entry name" value="EFG_IV"/>
    <property type="match status" value="1"/>
</dbReference>
<proteinExistence type="predicted"/>
<dbReference type="EMBL" id="JAPDSH010000013">
    <property type="protein sequence ID" value="MDF0480851.1"/>
    <property type="molecule type" value="Genomic_DNA"/>
</dbReference>
<dbReference type="InterPro" id="IPR014721">
    <property type="entry name" value="Ribsml_uS5_D2-typ_fold_subgr"/>
</dbReference>
<evidence type="ECO:0000256" key="3">
    <source>
        <dbReference type="ARBA" id="ARBA00023134"/>
    </source>
</evidence>
<dbReference type="NCBIfam" id="TIGR00231">
    <property type="entry name" value="small_GTP"/>
    <property type="match status" value="1"/>
</dbReference>
<dbReference type="Pfam" id="PF00009">
    <property type="entry name" value="GTP_EFTU"/>
    <property type="match status" value="1"/>
</dbReference>
<dbReference type="Gene3D" id="3.40.50.300">
    <property type="entry name" value="P-loop containing nucleotide triphosphate hydrolases"/>
    <property type="match status" value="1"/>
</dbReference>
<accession>A0ABT5X4N4</accession>
<dbReference type="InterPro" id="IPR020568">
    <property type="entry name" value="Ribosomal_Su5_D2-typ_SF"/>
</dbReference>
<dbReference type="Proteomes" id="UP001147148">
    <property type="component" value="Unassembled WGS sequence"/>
</dbReference>
<dbReference type="PROSITE" id="PS00301">
    <property type="entry name" value="G_TR_1"/>
    <property type="match status" value="1"/>
</dbReference>
<keyword evidence="3" id="KW-0342">GTP-binding</keyword>
<dbReference type="PANTHER" id="PTHR43261">
    <property type="entry name" value="TRANSLATION ELONGATION FACTOR G-RELATED"/>
    <property type="match status" value="1"/>
</dbReference>